<keyword evidence="1" id="KW-0689">Ribosomal protein</keyword>
<protein>
    <submittedName>
        <fullName evidence="1">54S ribosomal protein, mitochondrial</fullName>
    </submittedName>
</protein>
<dbReference type="EMBL" id="VDEP01000507">
    <property type="protein sequence ID" value="KAA1067299.1"/>
    <property type="molecule type" value="Genomic_DNA"/>
</dbReference>
<organism evidence="1 2">
    <name type="scientific">Puccinia graminis f. sp. tritici</name>
    <dbReference type="NCBI Taxonomy" id="56615"/>
    <lineage>
        <taxon>Eukaryota</taxon>
        <taxon>Fungi</taxon>
        <taxon>Dikarya</taxon>
        <taxon>Basidiomycota</taxon>
        <taxon>Pucciniomycotina</taxon>
        <taxon>Pucciniomycetes</taxon>
        <taxon>Pucciniales</taxon>
        <taxon>Pucciniaceae</taxon>
        <taxon>Puccinia</taxon>
    </lineage>
</organism>
<comment type="caution">
    <text evidence="1">The sequence shown here is derived from an EMBL/GenBank/DDBJ whole genome shotgun (WGS) entry which is preliminary data.</text>
</comment>
<accession>A0A5B0LT96</accession>
<gene>
    <name evidence="1" type="primary">YML6_2</name>
    <name evidence="1" type="ORF">PGTUg99_031755</name>
</gene>
<keyword evidence="1" id="KW-0687">Ribonucleoprotein</keyword>
<sequence>MSLLQLKYHGATFYHIWASASLCKIIILNNIKLAHTNELHPGKPHLADLKPGRISIYHLLLHKSTILDLNAIRHLKHHLTCDLRQLITTLGLSPSKAHYQSVLTNQSLSQQILDASH</sequence>
<dbReference type="AlphaFoldDB" id="A0A5B0LT96"/>
<evidence type="ECO:0000313" key="2">
    <source>
        <dbReference type="Proteomes" id="UP000325313"/>
    </source>
</evidence>
<reference evidence="1 2" key="1">
    <citation type="submission" date="2019-05" db="EMBL/GenBank/DDBJ databases">
        <title>Emergence of the Ug99 lineage of the wheat stem rust pathogen through somatic hybridization.</title>
        <authorList>
            <person name="Li F."/>
            <person name="Upadhyaya N.M."/>
            <person name="Sperschneider J."/>
            <person name="Matny O."/>
            <person name="Nguyen-Phuc H."/>
            <person name="Mago R."/>
            <person name="Raley C."/>
            <person name="Miller M.E."/>
            <person name="Silverstein K.A.T."/>
            <person name="Henningsen E."/>
            <person name="Hirsch C.D."/>
            <person name="Visser B."/>
            <person name="Pretorius Z.A."/>
            <person name="Steffenson B.J."/>
            <person name="Schwessinger B."/>
            <person name="Dodds P.N."/>
            <person name="Figueroa M."/>
        </authorList>
    </citation>
    <scope>NUCLEOTIDE SEQUENCE [LARGE SCALE GENOMIC DNA]</scope>
    <source>
        <strain evidence="1 2">Ug99</strain>
    </source>
</reference>
<dbReference type="GO" id="GO:0005840">
    <property type="term" value="C:ribosome"/>
    <property type="evidence" value="ECO:0007669"/>
    <property type="project" value="UniProtKB-KW"/>
</dbReference>
<proteinExistence type="predicted"/>
<evidence type="ECO:0000313" key="1">
    <source>
        <dbReference type="EMBL" id="KAA1067299.1"/>
    </source>
</evidence>
<name>A0A5B0LT96_PUCGR</name>
<dbReference type="Proteomes" id="UP000325313">
    <property type="component" value="Unassembled WGS sequence"/>
</dbReference>